<name>A0A1B6GRM8_9HEMI</name>
<evidence type="ECO:0000256" key="1">
    <source>
        <dbReference type="SAM" id="MobiDB-lite"/>
    </source>
</evidence>
<dbReference type="PANTHER" id="PTHR28366:SF1">
    <property type="entry name" value="CHROMOSOME 1 OPEN READING FRAME 131"/>
    <property type="match status" value="1"/>
</dbReference>
<organism evidence="2">
    <name type="scientific">Cuerna arida</name>
    <dbReference type="NCBI Taxonomy" id="1464854"/>
    <lineage>
        <taxon>Eukaryota</taxon>
        <taxon>Metazoa</taxon>
        <taxon>Ecdysozoa</taxon>
        <taxon>Arthropoda</taxon>
        <taxon>Hexapoda</taxon>
        <taxon>Insecta</taxon>
        <taxon>Pterygota</taxon>
        <taxon>Neoptera</taxon>
        <taxon>Paraneoptera</taxon>
        <taxon>Hemiptera</taxon>
        <taxon>Auchenorrhyncha</taxon>
        <taxon>Membracoidea</taxon>
        <taxon>Cicadellidae</taxon>
        <taxon>Cicadellinae</taxon>
        <taxon>Proconiini</taxon>
        <taxon>Cuerna</taxon>
    </lineage>
</organism>
<gene>
    <name evidence="2" type="ORF">g.15509</name>
</gene>
<dbReference type="EMBL" id="GECZ01004691">
    <property type="protein sequence ID" value="JAS65078.1"/>
    <property type="molecule type" value="Transcribed_RNA"/>
</dbReference>
<dbReference type="InterPro" id="IPR027973">
    <property type="entry name" value="FSAF1-like"/>
</dbReference>
<protein>
    <submittedName>
        <fullName evidence="2">Uncharacterized protein</fullName>
    </submittedName>
</protein>
<reference evidence="2" key="1">
    <citation type="submission" date="2015-11" db="EMBL/GenBank/DDBJ databases">
        <title>De novo transcriptome assembly of four potential Pierce s Disease insect vectors from Arizona vineyards.</title>
        <authorList>
            <person name="Tassone E.E."/>
        </authorList>
    </citation>
    <scope>NUCLEOTIDE SEQUENCE</scope>
</reference>
<proteinExistence type="predicted"/>
<feature type="region of interest" description="Disordered" evidence="1">
    <location>
        <begin position="130"/>
        <end position="165"/>
    </location>
</feature>
<feature type="compositionally biased region" description="Basic residues" evidence="1">
    <location>
        <begin position="154"/>
        <end position="165"/>
    </location>
</feature>
<accession>A0A1B6GRM8</accession>
<dbReference type="AlphaFoldDB" id="A0A1B6GRM8"/>
<sequence length="165" mass="19102">MTTGVEGLVTTKSSQFKKQGHNFELVSFSKHKKNKSNNDSDKIRTINKDPVSVDMKRARFEVYKFSKSDLNFSNRQKSNVDLAIQLGAKPPKKESKNYKKLKEEKRKEAVIKEENKYFKEISRNFKIKMDNRAKTGNHKLTKSKQTGILNAYGKAKHKSTMKSKR</sequence>
<dbReference type="Pfam" id="PF15375">
    <property type="entry name" value="FSAF1"/>
    <property type="match status" value="1"/>
</dbReference>
<evidence type="ECO:0000313" key="2">
    <source>
        <dbReference type="EMBL" id="JAS65078.1"/>
    </source>
</evidence>
<dbReference type="InterPro" id="IPR052852">
    <property type="entry name" value="SSU_Processome_Comp"/>
</dbReference>
<dbReference type="PANTHER" id="PTHR28366">
    <property type="entry name" value="CHROMOSOME 1 OPEN READING FRAME 131"/>
    <property type="match status" value="1"/>
</dbReference>